<reference evidence="2 3" key="1">
    <citation type="submission" date="2023-09" db="EMBL/GenBank/DDBJ databases">
        <authorList>
            <person name="Rey-Velasco X."/>
        </authorList>
    </citation>
    <scope>NUCLEOTIDE SEQUENCE [LARGE SCALE GENOMIC DNA]</scope>
    <source>
        <strain evidence="2 3">P050</strain>
    </source>
</reference>
<dbReference type="SUPFAM" id="SSF55486">
    <property type="entry name" value="Metalloproteases ('zincins'), catalytic domain"/>
    <property type="match status" value="1"/>
</dbReference>
<protein>
    <submittedName>
        <fullName evidence="2">Aminopeptidase</fullName>
    </submittedName>
</protein>
<keyword evidence="3" id="KW-1185">Reference proteome</keyword>
<evidence type="ECO:0000313" key="3">
    <source>
        <dbReference type="Proteomes" id="UP001252186"/>
    </source>
</evidence>
<organism evidence="2 3">
    <name type="scientific">Urechidicola vernalis</name>
    <dbReference type="NCBI Taxonomy" id="3075600"/>
    <lineage>
        <taxon>Bacteria</taxon>
        <taxon>Pseudomonadati</taxon>
        <taxon>Bacteroidota</taxon>
        <taxon>Flavobacteriia</taxon>
        <taxon>Flavobacteriales</taxon>
        <taxon>Flavobacteriaceae</taxon>
        <taxon>Urechidicola</taxon>
    </lineage>
</organism>
<feature type="signal peptide" evidence="1">
    <location>
        <begin position="1"/>
        <end position="20"/>
    </location>
</feature>
<dbReference type="GO" id="GO:0004177">
    <property type="term" value="F:aminopeptidase activity"/>
    <property type="evidence" value="ECO:0007669"/>
    <property type="project" value="UniProtKB-KW"/>
</dbReference>
<evidence type="ECO:0000256" key="1">
    <source>
        <dbReference type="SAM" id="SignalP"/>
    </source>
</evidence>
<keyword evidence="2" id="KW-0645">Protease</keyword>
<evidence type="ECO:0000313" key="2">
    <source>
        <dbReference type="EMBL" id="MDT0553803.1"/>
    </source>
</evidence>
<dbReference type="Gene3D" id="1.10.390.10">
    <property type="entry name" value="Neutral Protease Domain 2"/>
    <property type="match status" value="1"/>
</dbReference>
<keyword evidence="2" id="KW-0378">Hydrolase</keyword>
<accession>A0ABU2Y6I1</accession>
<name>A0ABU2Y6I1_9FLAO</name>
<keyword evidence="2" id="KW-0031">Aminopeptidase</keyword>
<comment type="caution">
    <text evidence="2">The sequence shown here is derived from an EMBL/GenBank/DDBJ whole genome shotgun (WGS) entry which is preliminary data.</text>
</comment>
<gene>
    <name evidence="2" type="ORF">RM519_11140</name>
</gene>
<dbReference type="Proteomes" id="UP001252186">
    <property type="component" value="Unassembled WGS sequence"/>
</dbReference>
<dbReference type="RefSeq" id="WP_311593890.1">
    <property type="nucleotide sequence ID" value="NZ_JAVRHV010000006.1"/>
</dbReference>
<sequence length="938" mass="110365">MKIQKILVGFLLLWAFFTQAQTNEIKIDATLDIENYALHIQQQIIFNNNSEKPLDTIFLHNWMNGYRDNETPLAKRLIEDYNKTLYFAKDKHRGETTIKNISIDFQSINFIEYNGIADIIAIPLNETIQPGGSTQLNLTYTVRIPSDKYTSYGRNREFFNLRYWYLVPANYTDKWELMSNLNMDDLYMDIADYDIKIAVPKFYRLSSSLLGSTETNNNDRIYHLKGKKRVDIELSISPIVDYTTYETDNVIIESNMKAVNLDLNVRRDILGREMAFLEEQLGKYPHKKLFVDRISYLKNPVYGLNQLPSFIQPFSDAFEWDIKMFKILSKTYIDNTLLINRREDMWLADGIQHYLMMKYVETYYPEIKAIGNISKVWGIRTFNLAKLDFNDKYPFVYQFAARKNVDQALSKRADSLSNFNRKLVNKYKAGLGLEYLDAYIGKDLISENIKEFYNENVLKNSSSKSFKNNLINSTDKDLSWFFGDYVQSKKKIDYTIKKINVVGDSIDVVIKNKRNITVPVLLYGVNSNEIKYKKWYSNIDSTATVRIPNDSIDRLALNYEFKYPELNLRDNWKSVKKRLFNRPVKFKLFKDIENPYYNQIFYDAKGKYNYYDGLQIGLNFSNKSLLNKPFSYRLQPFYGIKSESITGSFSLLYEYTPEETVIDRLQLGFAGSYFHYDTDLSYQTFSPYAVLNFKRKSLRDVGGSALIASLSAIQRDIDPNELAPNPEEYKYNIFSLSYVYSKPALIEDFRHATNLEFESDFTKLSYDLRYRRLTDNLRQFDFRLFAGVFLRNKTESDFFSYGLSKQNDYLFRLNFFGRSEDSGFFSQQYITSEGGFKSHVEKNFANQWMVSFNSSIGLWRWIEVYNDVALLKSKNESTFFAYENGIRLNFVHEILEVYFPVYSNNGWEITQEAYPTRIRFVLSINPKKIINFARRGFF</sequence>
<dbReference type="InterPro" id="IPR027268">
    <property type="entry name" value="Peptidase_M4/M1_CTD_sf"/>
</dbReference>
<proteinExistence type="predicted"/>
<dbReference type="EMBL" id="JAVRHV010000006">
    <property type="protein sequence ID" value="MDT0553803.1"/>
    <property type="molecule type" value="Genomic_DNA"/>
</dbReference>
<feature type="chain" id="PRO_5046117976" evidence="1">
    <location>
        <begin position="21"/>
        <end position="938"/>
    </location>
</feature>
<keyword evidence="1" id="KW-0732">Signal</keyword>